<keyword evidence="3" id="KW-1185">Reference proteome</keyword>
<organism evidence="2 3">
    <name type="scientific">Massilia rubra</name>
    <dbReference type="NCBI Taxonomy" id="2607910"/>
    <lineage>
        <taxon>Bacteria</taxon>
        <taxon>Pseudomonadati</taxon>
        <taxon>Pseudomonadota</taxon>
        <taxon>Betaproteobacteria</taxon>
        <taxon>Burkholderiales</taxon>
        <taxon>Oxalobacteraceae</taxon>
        <taxon>Telluria group</taxon>
        <taxon>Massilia</taxon>
    </lineage>
</organism>
<evidence type="ECO:0000313" key="2">
    <source>
        <dbReference type="EMBL" id="NHZ35597.1"/>
    </source>
</evidence>
<proteinExistence type="predicted"/>
<reference evidence="2 3" key="1">
    <citation type="submission" date="2019-09" db="EMBL/GenBank/DDBJ databases">
        <title>Taxonomy of Antarctic Massilia spp.: description of Massilia rubra sp. nov., Massilia aquatica sp. nov., Massilia mucilaginosa sp. nov., Massilia frigida sp. nov. isolated from streams, lakes and regoliths.</title>
        <authorList>
            <person name="Holochova P."/>
            <person name="Sedlacek I."/>
            <person name="Kralova S."/>
            <person name="Maslanova I."/>
            <person name="Busse H.-J."/>
            <person name="Stankova E."/>
            <person name="Vrbovska V."/>
            <person name="Kovarovic V."/>
            <person name="Bartak M."/>
            <person name="Svec P."/>
            <person name="Pantucek R."/>
        </authorList>
    </citation>
    <scope>NUCLEOTIDE SEQUENCE [LARGE SCALE GENOMIC DNA]</scope>
    <source>
        <strain evidence="2 3">CCM 8692</strain>
    </source>
</reference>
<evidence type="ECO:0000313" key="3">
    <source>
        <dbReference type="Proteomes" id="UP000785613"/>
    </source>
</evidence>
<feature type="transmembrane region" description="Helical" evidence="1">
    <location>
        <begin position="103"/>
        <end position="121"/>
    </location>
</feature>
<evidence type="ECO:0008006" key="4">
    <source>
        <dbReference type="Google" id="ProtNLM"/>
    </source>
</evidence>
<protein>
    <recommendedName>
        <fullName evidence="4">DUF3318 domain-containing protein</fullName>
    </recommendedName>
</protein>
<keyword evidence="1" id="KW-0472">Membrane</keyword>
<comment type="caution">
    <text evidence="2">The sequence shown here is derived from an EMBL/GenBank/DDBJ whole genome shotgun (WGS) entry which is preliminary data.</text>
</comment>
<gene>
    <name evidence="2" type="ORF">F0185_18710</name>
</gene>
<feature type="transmembrane region" description="Helical" evidence="1">
    <location>
        <begin position="76"/>
        <end position="97"/>
    </location>
</feature>
<name>A0ABX0LTT8_9BURK</name>
<accession>A0ABX0LTT8</accession>
<sequence length="132" mass="14467">MTMDNIIGLEKRPGTGGDKADSLAERKARLLRQGDFYRVGIAHAKARIKHDARPDVLFHSALDHATWAVRSRIDSVLHPTGISVASIMPYAATIIGFITQRRLIKPALGVAAVLGGVAWYLQQRRTGQAQEL</sequence>
<evidence type="ECO:0000256" key="1">
    <source>
        <dbReference type="SAM" id="Phobius"/>
    </source>
</evidence>
<dbReference type="EMBL" id="VUYU01000012">
    <property type="protein sequence ID" value="NHZ35597.1"/>
    <property type="molecule type" value="Genomic_DNA"/>
</dbReference>
<dbReference type="Proteomes" id="UP000785613">
    <property type="component" value="Unassembled WGS sequence"/>
</dbReference>
<keyword evidence="1" id="KW-0812">Transmembrane</keyword>
<keyword evidence="1" id="KW-1133">Transmembrane helix</keyword>